<reference evidence="1 2" key="1">
    <citation type="submission" date="2018-03" db="EMBL/GenBank/DDBJ databases">
        <title>Genomic Encyclopedia of Archaeal and Bacterial Type Strains, Phase II (KMG-II): from individual species to whole genera.</title>
        <authorList>
            <person name="Goeker M."/>
        </authorList>
    </citation>
    <scope>NUCLEOTIDE SEQUENCE [LARGE SCALE GENOMIC DNA]</scope>
    <source>
        <strain evidence="1 2">DSM 100673</strain>
    </source>
</reference>
<sequence>MQPYVISLSSIPSRFDLLCQTLERLARQSVQAEKISVYIPKSYKRFPDWDGTLPSVRGGVDIVRCDEDFGPATKLLPALIDHSGQDIDILFCDDDMDYPKNWASWFLRQRSRQPQACIALVGENAIGVPGQQRQRPPMPRPLLLWASTNPEYWGRRWGEALRCRWLGAPRRYLGRRCYLTGGFQDMFQGFGGVLVKPSFFDDTVFDIPADLWSVDDYWLSGCAVKNGHAVWVIPMRREPDSFPFAAQDALTDAVIGGFDRDAANTHAERYLRERFDIWN</sequence>
<organism evidence="1 2">
    <name type="scientific">Shimia abyssi</name>
    <dbReference type="NCBI Taxonomy" id="1662395"/>
    <lineage>
        <taxon>Bacteria</taxon>
        <taxon>Pseudomonadati</taxon>
        <taxon>Pseudomonadota</taxon>
        <taxon>Alphaproteobacteria</taxon>
        <taxon>Rhodobacterales</taxon>
        <taxon>Roseobacteraceae</taxon>
    </lineage>
</organism>
<evidence type="ECO:0000313" key="1">
    <source>
        <dbReference type="EMBL" id="PSL22345.1"/>
    </source>
</evidence>
<dbReference type="EMBL" id="PYGJ01000001">
    <property type="protein sequence ID" value="PSL22345.1"/>
    <property type="molecule type" value="Genomic_DNA"/>
</dbReference>
<dbReference type="SUPFAM" id="SSF53448">
    <property type="entry name" value="Nucleotide-diphospho-sugar transferases"/>
    <property type="match status" value="1"/>
</dbReference>
<dbReference type="AlphaFoldDB" id="A0A2P8FKZ9"/>
<comment type="caution">
    <text evidence="1">The sequence shown here is derived from an EMBL/GenBank/DDBJ whole genome shotgun (WGS) entry which is preliminary data.</text>
</comment>
<accession>A0A2P8FKZ9</accession>
<evidence type="ECO:0008006" key="3">
    <source>
        <dbReference type="Google" id="ProtNLM"/>
    </source>
</evidence>
<name>A0A2P8FKZ9_9RHOB</name>
<gene>
    <name evidence="1" type="ORF">CLV88_101772</name>
</gene>
<keyword evidence="2" id="KW-1185">Reference proteome</keyword>
<proteinExistence type="predicted"/>
<dbReference type="Proteomes" id="UP000240418">
    <property type="component" value="Unassembled WGS sequence"/>
</dbReference>
<protein>
    <recommendedName>
        <fullName evidence="3">Glycosyl transferase family 2</fullName>
    </recommendedName>
</protein>
<evidence type="ECO:0000313" key="2">
    <source>
        <dbReference type="Proteomes" id="UP000240418"/>
    </source>
</evidence>
<dbReference type="InterPro" id="IPR029044">
    <property type="entry name" value="Nucleotide-diphossugar_trans"/>
</dbReference>